<dbReference type="Pfam" id="PF01650">
    <property type="entry name" value="Peptidase_C13"/>
    <property type="match status" value="1"/>
</dbReference>
<dbReference type="AlphaFoldDB" id="A0A074Z6K3"/>
<accession>A0A074Z6K3</accession>
<comment type="similarity">
    <text evidence="1">Belongs to the peptidase C13 family.</text>
</comment>
<sequence>MVPEPTFCRFTEKCEERAREKEATFHAYMDKYKYKKMVLYMDACFSGSIFQDILPSNVRIYATTSARDNEESYATFCNDKRIKDCPATEFSYAWITDSQY</sequence>
<dbReference type="GO" id="GO:0004197">
    <property type="term" value="F:cysteine-type endopeptidase activity"/>
    <property type="evidence" value="ECO:0007669"/>
    <property type="project" value="TreeGrafter"/>
</dbReference>
<protein>
    <recommendedName>
        <fullName evidence="4">Peptidase C13 family protein</fullName>
    </recommendedName>
</protein>
<dbReference type="RefSeq" id="XP_009177373.1">
    <property type="nucleotide sequence ID" value="XM_009179109.1"/>
</dbReference>
<keyword evidence="3" id="KW-1185">Reference proteome</keyword>
<organism evidence="2 3">
    <name type="scientific">Opisthorchis viverrini</name>
    <name type="common">Southeast Asian liver fluke</name>
    <dbReference type="NCBI Taxonomy" id="6198"/>
    <lineage>
        <taxon>Eukaryota</taxon>
        <taxon>Metazoa</taxon>
        <taxon>Spiralia</taxon>
        <taxon>Lophotrochozoa</taxon>
        <taxon>Platyhelminthes</taxon>
        <taxon>Trematoda</taxon>
        <taxon>Digenea</taxon>
        <taxon>Opisthorchiida</taxon>
        <taxon>Opisthorchiata</taxon>
        <taxon>Opisthorchiidae</taxon>
        <taxon>Opisthorchis</taxon>
    </lineage>
</organism>
<dbReference type="PANTHER" id="PTHR12000">
    <property type="entry name" value="HEMOGLOBINASE FAMILY MEMBER"/>
    <property type="match status" value="1"/>
</dbReference>
<feature type="non-terminal residue" evidence="2">
    <location>
        <position position="100"/>
    </location>
</feature>
<gene>
    <name evidence="2" type="ORF">T265_15773</name>
</gene>
<proteinExistence type="inferred from homology"/>
<dbReference type="KEGG" id="ovi:T265_15773"/>
<dbReference type="GO" id="GO:0051603">
    <property type="term" value="P:proteolysis involved in protein catabolic process"/>
    <property type="evidence" value="ECO:0007669"/>
    <property type="project" value="TreeGrafter"/>
</dbReference>
<dbReference type="GO" id="GO:0006624">
    <property type="term" value="P:vacuolar protein processing"/>
    <property type="evidence" value="ECO:0007669"/>
    <property type="project" value="TreeGrafter"/>
</dbReference>
<dbReference type="GO" id="GO:0005773">
    <property type="term" value="C:vacuole"/>
    <property type="evidence" value="ECO:0007669"/>
    <property type="project" value="GOC"/>
</dbReference>
<reference evidence="2 3" key="1">
    <citation type="submission" date="2013-11" db="EMBL/GenBank/DDBJ databases">
        <title>Opisthorchis viverrini - life in the bile duct.</title>
        <authorList>
            <person name="Young N.D."/>
            <person name="Nagarajan N."/>
            <person name="Lin S.J."/>
            <person name="Korhonen P.K."/>
            <person name="Jex A.R."/>
            <person name="Hall R.S."/>
            <person name="Safavi-Hemami H."/>
            <person name="Kaewkong W."/>
            <person name="Bertrand D."/>
            <person name="Gao S."/>
            <person name="Seet Q."/>
            <person name="Wongkham S."/>
            <person name="Teh B.T."/>
            <person name="Wongkham C."/>
            <person name="Intapan P.M."/>
            <person name="Maleewong W."/>
            <person name="Yang X."/>
            <person name="Hu M."/>
            <person name="Wang Z."/>
            <person name="Hofmann A."/>
            <person name="Sternberg P.W."/>
            <person name="Tan P."/>
            <person name="Wang J."/>
            <person name="Gasser R.B."/>
        </authorList>
    </citation>
    <scope>NUCLEOTIDE SEQUENCE [LARGE SCALE GENOMIC DNA]</scope>
</reference>
<dbReference type="Gene3D" id="3.40.50.1460">
    <property type="match status" value="1"/>
</dbReference>
<dbReference type="PANTHER" id="PTHR12000:SF42">
    <property type="entry name" value="LEGUMAIN"/>
    <property type="match status" value="1"/>
</dbReference>
<dbReference type="GeneID" id="20329938"/>
<dbReference type="EMBL" id="KL597585">
    <property type="protein sequence ID" value="KER18880.1"/>
    <property type="molecule type" value="Genomic_DNA"/>
</dbReference>
<evidence type="ECO:0008006" key="4">
    <source>
        <dbReference type="Google" id="ProtNLM"/>
    </source>
</evidence>
<evidence type="ECO:0000256" key="1">
    <source>
        <dbReference type="ARBA" id="ARBA00009941"/>
    </source>
</evidence>
<name>A0A074Z6K3_OPIVI</name>
<evidence type="ECO:0000313" key="2">
    <source>
        <dbReference type="EMBL" id="KER18880.1"/>
    </source>
</evidence>
<dbReference type="OrthoDB" id="9973749at2759"/>
<dbReference type="InterPro" id="IPR001096">
    <property type="entry name" value="Peptidase_C13"/>
</dbReference>
<dbReference type="CTD" id="20329938"/>
<evidence type="ECO:0000313" key="3">
    <source>
        <dbReference type="Proteomes" id="UP000054324"/>
    </source>
</evidence>
<dbReference type="Proteomes" id="UP000054324">
    <property type="component" value="Unassembled WGS sequence"/>
</dbReference>